<evidence type="ECO:0000313" key="2">
    <source>
        <dbReference type="Proteomes" id="UP000765509"/>
    </source>
</evidence>
<dbReference type="AlphaFoldDB" id="A0A9Q3C3N2"/>
<name>A0A9Q3C3N2_9BASI</name>
<sequence length="133" mass="14699">MPVQSSPPLTMLTLQQCPIDVSNPPTSCLPSNILPLPHACVILSYSYHAYAPAAPYRYVSLPSTPCLQSTMLMLLHARPFFPLLNMLTLLLFPIDMHPPRNPMSSLAHLYASTHPIHSLRPLPCLRSCSALNI</sequence>
<dbReference type="EMBL" id="AVOT02004197">
    <property type="protein sequence ID" value="MBW0475671.1"/>
    <property type="molecule type" value="Genomic_DNA"/>
</dbReference>
<protein>
    <submittedName>
        <fullName evidence="1">Uncharacterized protein</fullName>
    </submittedName>
</protein>
<gene>
    <name evidence="1" type="ORF">O181_015386</name>
</gene>
<organism evidence="1 2">
    <name type="scientific">Austropuccinia psidii MF-1</name>
    <dbReference type="NCBI Taxonomy" id="1389203"/>
    <lineage>
        <taxon>Eukaryota</taxon>
        <taxon>Fungi</taxon>
        <taxon>Dikarya</taxon>
        <taxon>Basidiomycota</taxon>
        <taxon>Pucciniomycotina</taxon>
        <taxon>Pucciniomycetes</taxon>
        <taxon>Pucciniales</taxon>
        <taxon>Sphaerophragmiaceae</taxon>
        <taxon>Austropuccinia</taxon>
    </lineage>
</organism>
<keyword evidence="2" id="KW-1185">Reference proteome</keyword>
<evidence type="ECO:0000313" key="1">
    <source>
        <dbReference type="EMBL" id="MBW0475671.1"/>
    </source>
</evidence>
<accession>A0A9Q3C3N2</accession>
<proteinExistence type="predicted"/>
<dbReference type="Proteomes" id="UP000765509">
    <property type="component" value="Unassembled WGS sequence"/>
</dbReference>
<reference evidence="1" key="1">
    <citation type="submission" date="2021-03" db="EMBL/GenBank/DDBJ databases">
        <title>Draft genome sequence of rust myrtle Austropuccinia psidii MF-1, a brazilian biotype.</title>
        <authorList>
            <person name="Quecine M.C."/>
            <person name="Pachon D.M.R."/>
            <person name="Bonatelli M.L."/>
            <person name="Correr F.H."/>
            <person name="Franceschini L.M."/>
            <person name="Leite T.F."/>
            <person name="Margarido G.R.A."/>
            <person name="Almeida C.A."/>
            <person name="Ferrarezi J.A."/>
            <person name="Labate C.A."/>
        </authorList>
    </citation>
    <scope>NUCLEOTIDE SEQUENCE</scope>
    <source>
        <strain evidence="1">MF-1</strain>
    </source>
</reference>
<comment type="caution">
    <text evidence="1">The sequence shown here is derived from an EMBL/GenBank/DDBJ whole genome shotgun (WGS) entry which is preliminary data.</text>
</comment>